<sequence>MSILIGVTGWGDHASLYPDSIASQDKLAVYASHFPVVEVDSAFYAIQPQRNYEKWVKDTPDDFSFVVKAFQKMTGHSREKLETTEVKDMFKAYKESIQPMIDAGKLNCVLFQFPPWFDLRKDHVKRLKVIRELMGDIPLALEFRNRSWFQSPYINQTIQFMKDYNWIHSICDEPQAGESSVPTVLEATHSEKTLIRMHGRNVHGWNKNGREDAEWRKYRFLYRYSKEELKQWQANINQLQQHSKHITVLFNNNSGGDAADNAKQLINMLDLSYEGLNPRQMGLFDE</sequence>
<dbReference type="SUPFAM" id="SSF117396">
    <property type="entry name" value="TM1631-like"/>
    <property type="match status" value="1"/>
</dbReference>
<dbReference type="InterPro" id="IPR002763">
    <property type="entry name" value="DUF72"/>
</dbReference>
<dbReference type="AlphaFoldDB" id="A0A0A2T9M4"/>
<dbReference type="eggNOG" id="COG1801">
    <property type="taxonomic scope" value="Bacteria"/>
</dbReference>
<evidence type="ECO:0008006" key="3">
    <source>
        <dbReference type="Google" id="ProtNLM"/>
    </source>
</evidence>
<dbReference type="OrthoDB" id="9780310at2"/>
<dbReference type="EMBL" id="AVBF01000083">
    <property type="protein sequence ID" value="KGP71113.1"/>
    <property type="molecule type" value="Genomic_DNA"/>
</dbReference>
<accession>A0A0A2T9M4</accession>
<gene>
    <name evidence="1" type="ORF">N782_21830</name>
</gene>
<dbReference type="Gene3D" id="3.20.20.410">
    <property type="entry name" value="Protein of unknown function UPF0759"/>
    <property type="match status" value="1"/>
</dbReference>
<evidence type="ECO:0000313" key="2">
    <source>
        <dbReference type="Proteomes" id="UP000030147"/>
    </source>
</evidence>
<dbReference type="Proteomes" id="UP000030147">
    <property type="component" value="Unassembled WGS sequence"/>
</dbReference>
<dbReference type="RefSeq" id="WP_036823851.1">
    <property type="nucleotide sequence ID" value="NZ_AVBF01000083.1"/>
</dbReference>
<reference evidence="1 2" key="1">
    <citation type="journal article" date="2015" name="Stand. Genomic Sci.">
        <title>High quality draft genome sequence of the moderately halophilic bacterium Pontibacillus yanchengensis Y32(T) and comparison among Pontibacillus genomes.</title>
        <authorList>
            <person name="Huang J."/>
            <person name="Qiao Z.X."/>
            <person name="Tang J.W."/>
            <person name="Wang G."/>
        </authorList>
    </citation>
    <scope>NUCLEOTIDE SEQUENCE [LARGE SCALE GENOMIC DNA]</scope>
    <source>
        <strain evidence="1 2">Y32</strain>
    </source>
</reference>
<comment type="caution">
    <text evidence="1">The sequence shown here is derived from an EMBL/GenBank/DDBJ whole genome shotgun (WGS) entry which is preliminary data.</text>
</comment>
<name>A0A0A2T9M4_9BACI</name>
<dbReference type="PANTHER" id="PTHR30348:SF13">
    <property type="entry name" value="UPF0759 PROTEIN YUNF"/>
    <property type="match status" value="1"/>
</dbReference>
<organism evidence="1 2">
    <name type="scientific">Pontibacillus yanchengensis Y32</name>
    <dbReference type="NCBI Taxonomy" id="1385514"/>
    <lineage>
        <taxon>Bacteria</taxon>
        <taxon>Bacillati</taxon>
        <taxon>Bacillota</taxon>
        <taxon>Bacilli</taxon>
        <taxon>Bacillales</taxon>
        <taxon>Bacillaceae</taxon>
        <taxon>Pontibacillus</taxon>
    </lineage>
</organism>
<dbReference type="InterPro" id="IPR036520">
    <property type="entry name" value="UPF0759_sf"/>
</dbReference>
<dbReference type="Pfam" id="PF01904">
    <property type="entry name" value="DUF72"/>
    <property type="match status" value="1"/>
</dbReference>
<keyword evidence="2" id="KW-1185">Reference proteome</keyword>
<dbReference type="PANTHER" id="PTHR30348">
    <property type="entry name" value="UNCHARACTERIZED PROTEIN YECE"/>
    <property type="match status" value="1"/>
</dbReference>
<dbReference type="STRING" id="1385514.N782_21830"/>
<evidence type="ECO:0000313" key="1">
    <source>
        <dbReference type="EMBL" id="KGP71113.1"/>
    </source>
</evidence>
<protein>
    <recommendedName>
        <fullName evidence="3">DUF72 domain-containing protein</fullName>
    </recommendedName>
</protein>
<proteinExistence type="predicted"/>